<evidence type="ECO:0000256" key="1">
    <source>
        <dbReference type="PROSITE-ProRule" id="PRU00325"/>
    </source>
</evidence>
<keyword evidence="1" id="KW-0862">Zinc</keyword>
<name>A0ABT0KB37_9GAMM</name>
<gene>
    <name evidence="4" type="ORF">KAJ71_09215</name>
</gene>
<evidence type="ECO:0000313" key="5">
    <source>
        <dbReference type="Proteomes" id="UP001165275"/>
    </source>
</evidence>
<dbReference type="EMBL" id="JAGQDC010000005">
    <property type="protein sequence ID" value="MCL1029202.1"/>
    <property type="molecule type" value="Genomic_DNA"/>
</dbReference>
<keyword evidence="1" id="KW-0479">Metal-binding</keyword>
<dbReference type="RefSeq" id="WP_248945444.1">
    <property type="nucleotide sequence ID" value="NZ_CBCSGY010000038.1"/>
</dbReference>
<sequence length="686" mass="75964">MTKRSDLLELTPEALMALSNAGFVKRAQKEVAEGKLPELTERDDGCIDAKFGDGNQVTFPPGKTLRDATCSCPASSMCRHRVTLVFAYQALHATGVPPASDDTQPQEPAPGWSPARFSQQLNEVPQSVISRAKKLIQGSVVVQLSKGSGAQATPSARLPMCDVRFFSRNSLAHARCDCIQETICEHIVMAVWGFEQAELSQPDFEQLTLQIRLPDGEQAQANALFDQPEALLLQSSLDKLLLKLWSDGSSQPDTAIKPLMAEVSRHAQQLQWRWVSESLADIQQGIADQHNRSSRYHPVDFLQRISGLSARLIAARCMDQQAQQQTLPRAPAAEILGLGVKGEIQLEHLKLVSLGARYWADEQQEGVDLIYTDPDSQALMVIERQWPKNSDPQGVATPIGSRRIAGHPVKKLASCQVITNAAKRRANGALDIASGKQYTSVLPLSSRAWELLGEPLRQPDAAALKRHLQQALPDFVRPRQPIEQLHILPVSEVLDWCWDPALQCLQIDILSGEDRDDNLVTVSLNYDSAAPQATEVLARAMLTPATPPRLISGRVKIESGKLFIEPLAVASDTQIFSLCADEAEPFPMERQADLQQRSGMQQALADTETLLAQWLQQGIRHQGARGIDRVETLAEALNGYGLAQLSEWLNELPERIRSNNHTELANRLMTIYQTLRLVKDREINWL</sequence>
<dbReference type="InterPro" id="IPR007527">
    <property type="entry name" value="Znf_SWIM"/>
</dbReference>
<evidence type="ECO:0000259" key="3">
    <source>
        <dbReference type="PROSITE" id="PS50966"/>
    </source>
</evidence>
<dbReference type="Pfam" id="PF04434">
    <property type="entry name" value="SWIM"/>
    <property type="match status" value="2"/>
</dbReference>
<dbReference type="PROSITE" id="PS50966">
    <property type="entry name" value="ZF_SWIM"/>
    <property type="match status" value="1"/>
</dbReference>
<feature type="domain" description="SWIM-type" evidence="3">
    <location>
        <begin position="55"/>
        <end position="89"/>
    </location>
</feature>
<dbReference type="Proteomes" id="UP001165275">
    <property type="component" value="Unassembled WGS sequence"/>
</dbReference>
<reference evidence="4" key="1">
    <citation type="submission" date="2021-04" db="EMBL/GenBank/DDBJ databases">
        <title>Genome sequence of Serratia sp. arafor3.</title>
        <authorList>
            <person name="Besaury L."/>
        </authorList>
    </citation>
    <scope>NUCLEOTIDE SEQUENCE</scope>
    <source>
        <strain evidence="4">Arafor3</strain>
    </source>
</reference>
<organism evidence="4 5">
    <name type="scientific">Serratia silvae</name>
    <dbReference type="NCBI Taxonomy" id="2824122"/>
    <lineage>
        <taxon>Bacteria</taxon>
        <taxon>Pseudomonadati</taxon>
        <taxon>Pseudomonadota</taxon>
        <taxon>Gammaproteobacteria</taxon>
        <taxon>Enterobacterales</taxon>
        <taxon>Yersiniaceae</taxon>
        <taxon>Serratia</taxon>
    </lineage>
</organism>
<keyword evidence="5" id="KW-1185">Reference proteome</keyword>
<feature type="region of interest" description="Disordered" evidence="2">
    <location>
        <begin position="96"/>
        <end position="116"/>
    </location>
</feature>
<proteinExistence type="predicted"/>
<keyword evidence="1" id="KW-0863">Zinc-finger</keyword>
<protein>
    <submittedName>
        <fullName evidence="4">SWIM zinc finger family protein</fullName>
    </submittedName>
</protein>
<evidence type="ECO:0000313" key="4">
    <source>
        <dbReference type="EMBL" id="MCL1029202.1"/>
    </source>
</evidence>
<accession>A0ABT0KB37</accession>
<evidence type="ECO:0000256" key="2">
    <source>
        <dbReference type="SAM" id="MobiDB-lite"/>
    </source>
</evidence>
<comment type="caution">
    <text evidence="4">The sequence shown here is derived from an EMBL/GenBank/DDBJ whole genome shotgun (WGS) entry which is preliminary data.</text>
</comment>